<dbReference type="RefSeq" id="WP_165119402.1">
    <property type="nucleotide sequence ID" value="NZ_JAAKZG010000007.1"/>
</dbReference>
<proteinExistence type="predicted"/>
<feature type="region of interest" description="Disordered" evidence="6">
    <location>
        <begin position="1"/>
        <end position="20"/>
    </location>
</feature>
<keyword evidence="4" id="KW-0804">Transcription</keyword>
<dbReference type="Proteomes" id="UP000481252">
    <property type="component" value="Unassembled WGS sequence"/>
</dbReference>
<dbReference type="FunFam" id="1.10.10.60:FF:000141">
    <property type="entry name" value="TetR family transcriptional regulator"/>
    <property type="match status" value="1"/>
</dbReference>
<sequence>MNASPQKSPWPNAADRERERGEKRNALLSAAVRSFNERGFHATSLDDVAASLNVTKPTIYYYFANKDEILFECVRLGLDGIRQIAEAVENAGGSGLDRLTALMRGYAVIMTKDFGMCVTRTADHELSEESRSRFRALKREIDITVRRVVEDGIADGSIASDDARLTTFTLAGALNWIARWYEPNGPLTAEQIADSCVKTLVQGLAPRS</sequence>
<dbReference type="SUPFAM" id="SSF48498">
    <property type="entry name" value="Tetracyclin repressor-like, C-terminal domain"/>
    <property type="match status" value="1"/>
</dbReference>
<evidence type="ECO:0000256" key="6">
    <source>
        <dbReference type="SAM" id="MobiDB-lite"/>
    </source>
</evidence>
<dbReference type="InterPro" id="IPR041490">
    <property type="entry name" value="KstR2_TetR_C"/>
</dbReference>
<name>A0A7C9VBA6_9HYPH</name>
<evidence type="ECO:0000256" key="3">
    <source>
        <dbReference type="ARBA" id="ARBA00023125"/>
    </source>
</evidence>
<dbReference type="InterPro" id="IPR023772">
    <property type="entry name" value="DNA-bd_HTH_TetR-type_CS"/>
</dbReference>
<keyword evidence="1" id="KW-0678">Repressor</keyword>
<evidence type="ECO:0000256" key="5">
    <source>
        <dbReference type="PROSITE-ProRule" id="PRU00335"/>
    </source>
</evidence>
<evidence type="ECO:0000313" key="8">
    <source>
        <dbReference type="EMBL" id="NGN43046.1"/>
    </source>
</evidence>
<dbReference type="PANTHER" id="PTHR30055">
    <property type="entry name" value="HTH-TYPE TRANSCRIPTIONAL REGULATOR RUTR"/>
    <property type="match status" value="1"/>
</dbReference>
<dbReference type="InterPro" id="IPR001647">
    <property type="entry name" value="HTH_TetR"/>
</dbReference>
<reference evidence="8 9" key="1">
    <citation type="submission" date="2020-02" db="EMBL/GenBank/DDBJ databases">
        <title>Genome sequence of the type strain CGMCC 1.15528 of Mesorhizobium zhangyense.</title>
        <authorList>
            <person name="Gao J."/>
            <person name="Sun J."/>
        </authorList>
    </citation>
    <scope>NUCLEOTIDE SEQUENCE [LARGE SCALE GENOMIC DNA]</scope>
    <source>
        <strain evidence="8 9">CGMCC 1.15528</strain>
    </source>
</reference>
<dbReference type="Gene3D" id="1.10.10.60">
    <property type="entry name" value="Homeodomain-like"/>
    <property type="match status" value="1"/>
</dbReference>
<evidence type="ECO:0000256" key="1">
    <source>
        <dbReference type="ARBA" id="ARBA00022491"/>
    </source>
</evidence>
<dbReference type="PANTHER" id="PTHR30055:SF175">
    <property type="entry name" value="HTH-TYPE TRANSCRIPTIONAL REPRESSOR KSTR2"/>
    <property type="match status" value="1"/>
</dbReference>
<accession>A0A7C9VBA6</accession>
<dbReference type="InterPro" id="IPR009057">
    <property type="entry name" value="Homeodomain-like_sf"/>
</dbReference>
<dbReference type="AlphaFoldDB" id="A0A7C9VBA6"/>
<evidence type="ECO:0000313" key="9">
    <source>
        <dbReference type="Proteomes" id="UP000481252"/>
    </source>
</evidence>
<dbReference type="GO" id="GO:0000976">
    <property type="term" value="F:transcription cis-regulatory region binding"/>
    <property type="evidence" value="ECO:0007669"/>
    <property type="project" value="TreeGrafter"/>
</dbReference>
<keyword evidence="9" id="KW-1185">Reference proteome</keyword>
<dbReference type="PROSITE" id="PS50977">
    <property type="entry name" value="HTH_TETR_2"/>
    <property type="match status" value="1"/>
</dbReference>
<feature type="domain" description="HTH tetR-type" evidence="7">
    <location>
        <begin position="21"/>
        <end position="81"/>
    </location>
</feature>
<dbReference type="InterPro" id="IPR050109">
    <property type="entry name" value="HTH-type_TetR-like_transc_reg"/>
</dbReference>
<dbReference type="Gene3D" id="1.10.357.10">
    <property type="entry name" value="Tetracycline Repressor, domain 2"/>
    <property type="match status" value="1"/>
</dbReference>
<gene>
    <name evidence="8" type="ORF">G6N74_18405</name>
</gene>
<dbReference type="Pfam" id="PF00440">
    <property type="entry name" value="TetR_N"/>
    <property type="match status" value="1"/>
</dbReference>
<protein>
    <submittedName>
        <fullName evidence="8">TetR/AcrR family transcriptional regulator</fullName>
    </submittedName>
</protein>
<feature type="DNA-binding region" description="H-T-H motif" evidence="5">
    <location>
        <begin position="44"/>
        <end position="63"/>
    </location>
</feature>
<dbReference type="EMBL" id="JAAKZG010000007">
    <property type="protein sequence ID" value="NGN43046.1"/>
    <property type="molecule type" value="Genomic_DNA"/>
</dbReference>
<dbReference type="InterPro" id="IPR036271">
    <property type="entry name" value="Tet_transcr_reg_TetR-rel_C_sf"/>
</dbReference>
<comment type="caution">
    <text evidence="8">The sequence shown here is derived from an EMBL/GenBank/DDBJ whole genome shotgun (WGS) entry which is preliminary data.</text>
</comment>
<keyword evidence="3 5" id="KW-0238">DNA-binding</keyword>
<evidence type="ECO:0000256" key="4">
    <source>
        <dbReference type="ARBA" id="ARBA00023163"/>
    </source>
</evidence>
<evidence type="ECO:0000256" key="2">
    <source>
        <dbReference type="ARBA" id="ARBA00023015"/>
    </source>
</evidence>
<keyword evidence="2" id="KW-0805">Transcription regulation</keyword>
<dbReference type="PRINTS" id="PR00455">
    <property type="entry name" value="HTHTETR"/>
</dbReference>
<dbReference type="Pfam" id="PF17932">
    <property type="entry name" value="TetR_C_24"/>
    <property type="match status" value="1"/>
</dbReference>
<dbReference type="GO" id="GO:0003700">
    <property type="term" value="F:DNA-binding transcription factor activity"/>
    <property type="evidence" value="ECO:0007669"/>
    <property type="project" value="TreeGrafter"/>
</dbReference>
<dbReference type="SUPFAM" id="SSF46689">
    <property type="entry name" value="Homeodomain-like"/>
    <property type="match status" value="1"/>
</dbReference>
<organism evidence="8 9">
    <name type="scientific">Mesorhizobium zhangyense</name>
    <dbReference type="NCBI Taxonomy" id="1776730"/>
    <lineage>
        <taxon>Bacteria</taxon>
        <taxon>Pseudomonadati</taxon>
        <taxon>Pseudomonadota</taxon>
        <taxon>Alphaproteobacteria</taxon>
        <taxon>Hyphomicrobiales</taxon>
        <taxon>Phyllobacteriaceae</taxon>
        <taxon>Mesorhizobium</taxon>
    </lineage>
</organism>
<dbReference type="PROSITE" id="PS01081">
    <property type="entry name" value="HTH_TETR_1"/>
    <property type="match status" value="1"/>
</dbReference>
<evidence type="ECO:0000259" key="7">
    <source>
        <dbReference type="PROSITE" id="PS50977"/>
    </source>
</evidence>